<proteinExistence type="predicted"/>
<keyword evidence="3" id="KW-1185">Reference proteome</keyword>
<name>D6SPD3_9BACT</name>
<sequence length="142" mass="15668">MIRRIFVVDTNVLVAGVITSRPDAPTARLVDAMLEGRIVYLLSPELLREYEQVLMRPAIARLHGLSSPDIETILTEITANAIWREPLADTKHSAPDAKDSHIWALLANEAQAILITGDKPLIDNPRPGSSVITPASWVDHFD</sequence>
<dbReference type="PANTHER" id="PTHR34610:SF3">
    <property type="entry name" value="SSL7007 PROTEIN"/>
    <property type="match status" value="1"/>
</dbReference>
<dbReference type="RefSeq" id="WP_008869929.1">
    <property type="nucleotide sequence ID" value="NZ_ACJN02000002.1"/>
</dbReference>
<evidence type="ECO:0000259" key="1">
    <source>
        <dbReference type="Pfam" id="PF13470"/>
    </source>
</evidence>
<accession>D6SPD3</accession>
<dbReference type="InterPro" id="IPR002716">
    <property type="entry name" value="PIN_dom"/>
</dbReference>
<dbReference type="SUPFAM" id="SSF88723">
    <property type="entry name" value="PIN domain-like"/>
    <property type="match status" value="1"/>
</dbReference>
<dbReference type="EMBL" id="ACJN02000002">
    <property type="protein sequence ID" value="EFI34609.1"/>
    <property type="molecule type" value="Genomic_DNA"/>
</dbReference>
<reference evidence="2" key="1">
    <citation type="submission" date="2010-05" db="EMBL/GenBank/DDBJ databases">
        <title>The draft genome of Desulfonatronospira thiodismutans ASO3-1.</title>
        <authorList>
            <consortium name="US DOE Joint Genome Institute (JGI-PGF)"/>
            <person name="Lucas S."/>
            <person name="Copeland A."/>
            <person name="Lapidus A."/>
            <person name="Cheng J.-F."/>
            <person name="Bruce D."/>
            <person name="Goodwin L."/>
            <person name="Pitluck S."/>
            <person name="Chertkov O."/>
            <person name="Brettin T."/>
            <person name="Detter J.C."/>
            <person name="Han C."/>
            <person name="Land M.L."/>
            <person name="Hauser L."/>
            <person name="Kyrpides N."/>
            <person name="Mikhailova N."/>
            <person name="Muyzer G."/>
            <person name="Woyke T."/>
        </authorList>
    </citation>
    <scope>NUCLEOTIDE SEQUENCE [LARGE SCALE GENOMIC DNA]</scope>
    <source>
        <strain evidence="2">ASO3-1</strain>
    </source>
</reference>
<feature type="domain" description="PIN" evidence="1">
    <location>
        <begin position="7"/>
        <end position="119"/>
    </location>
</feature>
<dbReference type="AlphaFoldDB" id="D6SPD3"/>
<dbReference type="eggNOG" id="COG1569">
    <property type="taxonomic scope" value="Bacteria"/>
</dbReference>
<organism evidence="2 3">
    <name type="scientific">Desulfonatronospira thiodismutans ASO3-1</name>
    <dbReference type="NCBI Taxonomy" id="555779"/>
    <lineage>
        <taxon>Bacteria</taxon>
        <taxon>Pseudomonadati</taxon>
        <taxon>Thermodesulfobacteriota</taxon>
        <taxon>Desulfovibrionia</taxon>
        <taxon>Desulfovibrionales</taxon>
        <taxon>Desulfonatronovibrionaceae</taxon>
        <taxon>Desulfonatronospira</taxon>
    </lineage>
</organism>
<evidence type="ECO:0000313" key="3">
    <source>
        <dbReference type="Proteomes" id="UP000005496"/>
    </source>
</evidence>
<dbReference type="InterPro" id="IPR029060">
    <property type="entry name" value="PIN-like_dom_sf"/>
</dbReference>
<dbReference type="PANTHER" id="PTHR34610">
    <property type="entry name" value="SSL7007 PROTEIN"/>
    <property type="match status" value="1"/>
</dbReference>
<dbReference type="NCBIfam" id="TIGR00305">
    <property type="entry name" value="putative toxin-antitoxin system toxin component, PIN family"/>
    <property type="match status" value="1"/>
</dbReference>
<dbReference type="Proteomes" id="UP000005496">
    <property type="component" value="Unassembled WGS sequence"/>
</dbReference>
<dbReference type="InterPro" id="IPR002850">
    <property type="entry name" value="PIN_toxin-like"/>
</dbReference>
<protein>
    <submittedName>
        <fullName evidence="2">Nucleic acid binding protein</fullName>
    </submittedName>
</protein>
<dbReference type="OrthoDB" id="9798108at2"/>
<comment type="caution">
    <text evidence="2">The sequence shown here is derived from an EMBL/GenBank/DDBJ whole genome shotgun (WGS) entry which is preliminary data.</text>
</comment>
<gene>
    <name evidence="2" type="ORF">Dthio_PD1981</name>
</gene>
<dbReference type="Pfam" id="PF13470">
    <property type="entry name" value="PIN_3"/>
    <property type="match status" value="1"/>
</dbReference>
<evidence type="ECO:0000313" key="2">
    <source>
        <dbReference type="EMBL" id="EFI34609.1"/>
    </source>
</evidence>